<dbReference type="EMBL" id="CP149822">
    <property type="protein sequence ID" value="WZN43328.1"/>
    <property type="molecule type" value="Genomic_DNA"/>
</dbReference>
<protein>
    <submittedName>
        <fullName evidence="1">Uncharacterized protein</fullName>
    </submittedName>
</protein>
<organism evidence="1 2">
    <name type="scientific">Chitinophaga pollutisoli</name>
    <dbReference type="NCBI Taxonomy" id="3133966"/>
    <lineage>
        <taxon>Bacteria</taxon>
        <taxon>Pseudomonadati</taxon>
        <taxon>Bacteroidota</taxon>
        <taxon>Chitinophagia</taxon>
        <taxon>Chitinophagales</taxon>
        <taxon>Chitinophagaceae</taxon>
        <taxon>Chitinophaga</taxon>
    </lineage>
</organism>
<accession>A0ABZ2YV42</accession>
<proteinExistence type="predicted"/>
<dbReference type="RefSeq" id="WP_341838142.1">
    <property type="nucleotide sequence ID" value="NZ_CP149822.1"/>
</dbReference>
<evidence type="ECO:0000313" key="1">
    <source>
        <dbReference type="EMBL" id="WZN43328.1"/>
    </source>
</evidence>
<evidence type="ECO:0000313" key="2">
    <source>
        <dbReference type="Proteomes" id="UP001485459"/>
    </source>
</evidence>
<keyword evidence="2" id="KW-1185">Reference proteome</keyword>
<sequence>MRPNWILIAALSVVALALGIKSCHDQNRARTLLRVNAGLIRENQELKDRLTLSNRTTQQIVDRKDMQSQMQATFVDRREYFRRNWKQYITLHTGDYKTGFLGGIRNLDITLRNQTEYPLDNAVVVVEYLRGNGSVFKSEPYTIHNIPEKGTRTIQASNSRKGTKVNIRLVSVTSQPMNFCWSADKRVMPGDEDPWACVPKAKPADTLR</sequence>
<dbReference type="Proteomes" id="UP001485459">
    <property type="component" value="Chromosome"/>
</dbReference>
<reference evidence="2" key="1">
    <citation type="submission" date="2024-03" db="EMBL/GenBank/DDBJ databases">
        <title>Chitinophaga horti sp. nov., isolated from garden soil.</title>
        <authorList>
            <person name="Lee D.S."/>
            <person name="Han D.M."/>
            <person name="Baek J.H."/>
            <person name="Choi D.G."/>
            <person name="Jeon J.H."/>
            <person name="Jeon C.O."/>
        </authorList>
    </citation>
    <scope>NUCLEOTIDE SEQUENCE [LARGE SCALE GENOMIC DNA]</scope>
    <source>
        <strain evidence="2">GPA1</strain>
    </source>
</reference>
<name>A0ABZ2YV42_9BACT</name>
<gene>
    <name evidence="1" type="ORF">WJU16_09825</name>
</gene>